<sequence>MAIKVKSIEASTTKWSENASRAATEFAVNAEAAAETWASNTARAADTFHMAITAANVKERFRRGVVRAGAAKFARKIRDVGRDRFGPGVAAATDDYKVGAEPYFSTISALTLSPRKPRGDPANYNRVMEIGKALNAKRLALLGAGGG</sequence>
<dbReference type="EMBL" id="BARV01028404">
    <property type="protein sequence ID" value="GAI33686.1"/>
    <property type="molecule type" value="Genomic_DNA"/>
</dbReference>
<comment type="caution">
    <text evidence="1">The sequence shown here is derived from an EMBL/GenBank/DDBJ whole genome shotgun (WGS) entry which is preliminary data.</text>
</comment>
<accession>X1NTY5</accession>
<gene>
    <name evidence="1" type="ORF">S06H3_45484</name>
</gene>
<reference evidence="1" key="1">
    <citation type="journal article" date="2014" name="Front. Microbiol.">
        <title>High frequency of phylogenetically diverse reductive dehalogenase-homologous genes in deep subseafloor sedimentary metagenomes.</title>
        <authorList>
            <person name="Kawai M."/>
            <person name="Futagami T."/>
            <person name="Toyoda A."/>
            <person name="Takaki Y."/>
            <person name="Nishi S."/>
            <person name="Hori S."/>
            <person name="Arai W."/>
            <person name="Tsubouchi T."/>
            <person name="Morono Y."/>
            <person name="Uchiyama I."/>
            <person name="Ito T."/>
            <person name="Fujiyama A."/>
            <person name="Inagaki F."/>
            <person name="Takami H."/>
        </authorList>
    </citation>
    <scope>NUCLEOTIDE SEQUENCE</scope>
    <source>
        <strain evidence="1">Expedition CK06-06</strain>
    </source>
</reference>
<protein>
    <submittedName>
        <fullName evidence="1">Uncharacterized protein</fullName>
    </submittedName>
</protein>
<name>X1NTY5_9ZZZZ</name>
<proteinExistence type="predicted"/>
<evidence type="ECO:0000313" key="1">
    <source>
        <dbReference type="EMBL" id="GAI33686.1"/>
    </source>
</evidence>
<dbReference type="AlphaFoldDB" id="X1NTY5"/>
<organism evidence="1">
    <name type="scientific">marine sediment metagenome</name>
    <dbReference type="NCBI Taxonomy" id="412755"/>
    <lineage>
        <taxon>unclassified sequences</taxon>
        <taxon>metagenomes</taxon>
        <taxon>ecological metagenomes</taxon>
    </lineage>
</organism>